<accession>A0A9X2H4F3</accession>
<dbReference type="InterPro" id="IPR038726">
    <property type="entry name" value="PDDEXK_AddAB-type"/>
</dbReference>
<gene>
    <name evidence="2" type="primary">addB</name>
    <name evidence="2" type="ORF">MJ956_01830</name>
</gene>
<dbReference type="Proteomes" id="UP001155220">
    <property type="component" value="Unassembled WGS sequence"/>
</dbReference>
<proteinExistence type="predicted"/>
<dbReference type="Gene3D" id="3.90.320.10">
    <property type="match status" value="1"/>
</dbReference>
<dbReference type="AlphaFoldDB" id="A0A9X2H4F3"/>
<dbReference type="RefSeq" id="WP_253962775.1">
    <property type="nucleotide sequence ID" value="NZ_JALHBS010000009.1"/>
</dbReference>
<evidence type="ECO:0000313" key="2">
    <source>
        <dbReference type="EMBL" id="MCP3053886.1"/>
    </source>
</evidence>
<dbReference type="NCBIfam" id="TIGR02786">
    <property type="entry name" value="addB_alphas"/>
    <property type="match status" value="1"/>
</dbReference>
<protein>
    <submittedName>
        <fullName evidence="2">Double-strand break repair protein AddB</fullName>
    </submittedName>
</protein>
<organism evidence="2 3">
    <name type="scientific">Aurantimonas marianensis</name>
    <dbReference type="NCBI Taxonomy" id="2920428"/>
    <lineage>
        <taxon>Bacteria</taxon>
        <taxon>Pseudomonadati</taxon>
        <taxon>Pseudomonadota</taxon>
        <taxon>Alphaproteobacteria</taxon>
        <taxon>Hyphomicrobiales</taxon>
        <taxon>Aurantimonadaceae</taxon>
        <taxon>Aurantimonas</taxon>
    </lineage>
</organism>
<dbReference type="SUPFAM" id="SSF52540">
    <property type="entry name" value="P-loop containing nucleoside triphosphate hydrolases"/>
    <property type="match status" value="1"/>
</dbReference>
<reference evidence="2" key="1">
    <citation type="submission" date="2022-03" db="EMBL/GenBank/DDBJ databases">
        <title>Aurantimonas Liuensis sp. Nov., isolated from the hadal seawater of the Mariana Trench.</title>
        <authorList>
            <person name="Liu R."/>
        </authorList>
    </citation>
    <scope>NUCLEOTIDE SEQUENCE</scope>
    <source>
        <strain evidence="2">LRZ36</strain>
    </source>
</reference>
<comment type="caution">
    <text evidence="2">The sequence shown here is derived from an EMBL/GenBank/DDBJ whole genome shotgun (WGS) entry which is preliminary data.</text>
</comment>
<dbReference type="EMBL" id="JALHBS010000009">
    <property type="protein sequence ID" value="MCP3053886.1"/>
    <property type="molecule type" value="Genomic_DNA"/>
</dbReference>
<feature type="domain" description="PD-(D/E)XK endonuclease-like" evidence="1">
    <location>
        <begin position="774"/>
        <end position="1014"/>
    </location>
</feature>
<evidence type="ECO:0000313" key="3">
    <source>
        <dbReference type="Proteomes" id="UP001155220"/>
    </source>
</evidence>
<dbReference type="InterPro" id="IPR011604">
    <property type="entry name" value="PDDEXK-like_dom_sf"/>
</dbReference>
<dbReference type="SUPFAM" id="SSF52980">
    <property type="entry name" value="Restriction endonuclease-like"/>
    <property type="match status" value="1"/>
</dbReference>
<dbReference type="InterPro" id="IPR011335">
    <property type="entry name" value="Restrct_endonuc-II-like"/>
</dbReference>
<name>A0A9X2H4F3_9HYPH</name>
<dbReference type="Pfam" id="PF12705">
    <property type="entry name" value="PDDEXK_1"/>
    <property type="match status" value="1"/>
</dbReference>
<dbReference type="InterPro" id="IPR027417">
    <property type="entry name" value="P-loop_NTPase"/>
</dbReference>
<keyword evidence="3" id="KW-1185">Reference proteome</keyword>
<dbReference type="InterPro" id="IPR014153">
    <property type="entry name" value="Ds_break_AddB"/>
</dbReference>
<sequence>MNARILSIPPGRPFLTTLAEALLSGRLVPSFRHDGDPLGLADVTIYVPTRRAARALASEFATIGARGSAGDAAGSPEGISAGARVGAGGSAILPVIRPIGEGDDTGLFSPAGPSLEPAMGALERRLHLARLARHWRAMTDRGAFQALIGEDAVLPASAADALWLAGDLGALLDEVETEGPSLSLLATLAPDALADWWRLTLTFLSIVTEAWPKALAATGQVSEAATKNAWLRAEAERLRGGGARGPVILAGSTATAPATLDLMHAIAHLPDGALVLPGLDRHLEPETFAAISRAASVAAPGHPQYGLKTILTRFSLAPESVDHLGDGLDPSLAAREAFLADALRPAETTDVWSGAAARHGPEALAGLALIEADDAREEALALAVAMRDALADPKATAALITPDRNLARRVVAELSRFGIAANDSAGSPLAATAPGTLLATAISVALSPGDPIALVSLLKHPLTRLGLGGGEARRAARAIEMIALRGSVGVADGARLGAIMRERRAAVEEDSHVARPVKNLPEAERDLAQTMADHLERALEPLTALRGGEEREIAAYAVALTRCLEALAADGDGDASELYAEEAGRALTDFLADLVQAPQTGFGFAPGEFGDVMAALIAGQTVQPRGGLSARAFVWGTLEARLQSVDTALLGGLNEGNWPAGAKSGAFLSRLMRREIELDPPERRIGLAAHDFWMALGAKRVVLSRSRRSGGAPAIASRWLQRILTLAGDEGAARLRDAGAPFLAHARKLDVAAPVPRASRPEPRPPLADRPTRYSVTDVETLIRDPYAIHARKILKLEPLPDLMRDPHAAERGSLYHEILARFVIDGNDPEAEDAVARLLAIARVRFDAEALPADIDAVWWPRMQTLAENYIAWERERADRVVSRHAEAGGRFDFTDLSTRLTGFADRIDRLTDGSIEILDFKTGANPSVSQARALLAPQLPLEGAMAKLGAFADAGKASRISDLVYVRLRERALSEDRLATDGGRNGEPVDPDALSDEALAKFRALVAAFRDEAKPFTSRTRPFLAGDFSGSYDHLARAQEWSIGADETGEGPA</sequence>
<evidence type="ECO:0000259" key="1">
    <source>
        <dbReference type="Pfam" id="PF12705"/>
    </source>
</evidence>